<feature type="region of interest" description="Disordered" evidence="1">
    <location>
        <begin position="1"/>
        <end position="35"/>
    </location>
</feature>
<accession>A0A645F164</accession>
<evidence type="ECO:0000256" key="1">
    <source>
        <dbReference type="SAM" id="MobiDB-lite"/>
    </source>
</evidence>
<name>A0A645F164_9ZZZZ</name>
<feature type="compositionally biased region" description="Low complexity" evidence="1">
    <location>
        <begin position="1"/>
        <end position="32"/>
    </location>
</feature>
<dbReference type="AlphaFoldDB" id="A0A645F164"/>
<gene>
    <name evidence="2" type="ORF">SDC9_155297</name>
</gene>
<sequence length="159" mass="16534">MISVRSSRSINASSGPSPTASSNSSFSTSDSSIPAGSCTVSCESTSRIMLRACRASSSLPTPETASFFRFKRFSSSRWACFLISCTIGRRDSGTPETCSTGISCRTGVRPLIFTGGPPDGSSGFAACSAGAASPVRFTFRMALPTRISVPNGISQGWFG</sequence>
<proteinExistence type="predicted"/>
<dbReference type="EMBL" id="VSSQ01054032">
    <property type="protein sequence ID" value="MPN08021.1"/>
    <property type="molecule type" value="Genomic_DNA"/>
</dbReference>
<reference evidence="2" key="1">
    <citation type="submission" date="2019-08" db="EMBL/GenBank/DDBJ databases">
        <authorList>
            <person name="Kucharzyk K."/>
            <person name="Murdoch R.W."/>
            <person name="Higgins S."/>
            <person name="Loffler F."/>
        </authorList>
    </citation>
    <scope>NUCLEOTIDE SEQUENCE</scope>
</reference>
<protein>
    <submittedName>
        <fullName evidence="2">Uncharacterized protein</fullName>
    </submittedName>
</protein>
<evidence type="ECO:0000313" key="2">
    <source>
        <dbReference type="EMBL" id="MPN08021.1"/>
    </source>
</evidence>
<comment type="caution">
    <text evidence="2">The sequence shown here is derived from an EMBL/GenBank/DDBJ whole genome shotgun (WGS) entry which is preliminary data.</text>
</comment>
<organism evidence="2">
    <name type="scientific">bioreactor metagenome</name>
    <dbReference type="NCBI Taxonomy" id="1076179"/>
    <lineage>
        <taxon>unclassified sequences</taxon>
        <taxon>metagenomes</taxon>
        <taxon>ecological metagenomes</taxon>
    </lineage>
</organism>